<dbReference type="InterPro" id="IPR036116">
    <property type="entry name" value="FN3_sf"/>
</dbReference>
<keyword evidence="1" id="KW-0393">Immunoglobulin domain</keyword>
<dbReference type="EMBL" id="RHFK02000002">
    <property type="protein sequence ID" value="TWW80111.1"/>
    <property type="molecule type" value="Genomic_DNA"/>
</dbReference>
<dbReference type="InterPro" id="IPR003961">
    <property type="entry name" value="FN3_dom"/>
</dbReference>
<evidence type="ECO:0000313" key="4">
    <source>
        <dbReference type="EMBL" id="TWW80111.1"/>
    </source>
</evidence>
<keyword evidence="2" id="KW-0812">Transmembrane</keyword>
<reference evidence="4 5" key="1">
    <citation type="submission" date="2019-04" db="EMBL/GenBank/DDBJ databases">
        <title>Chromosome genome assembly for Takifugu flavidus.</title>
        <authorList>
            <person name="Xiao S."/>
        </authorList>
    </citation>
    <scope>NUCLEOTIDE SEQUENCE [LARGE SCALE GENOMIC DNA]</scope>
    <source>
        <strain evidence="4">HTHZ2018</strain>
        <tissue evidence="4">Muscle</tissue>
    </source>
</reference>
<dbReference type="InterPro" id="IPR036179">
    <property type="entry name" value="Ig-like_dom_sf"/>
</dbReference>
<evidence type="ECO:0000256" key="1">
    <source>
        <dbReference type="ARBA" id="ARBA00023319"/>
    </source>
</evidence>
<name>A0A5C6PMM9_9TELE</name>
<dbReference type="AlphaFoldDB" id="A0A5C6PMM9"/>
<dbReference type="InterPro" id="IPR007110">
    <property type="entry name" value="Ig-like_dom"/>
</dbReference>
<keyword evidence="2" id="KW-0472">Membrane</keyword>
<dbReference type="Proteomes" id="UP000324091">
    <property type="component" value="Chromosome 10"/>
</dbReference>
<keyword evidence="5" id="KW-1185">Reference proteome</keyword>
<evidence type="ECO:0000259" key="3">
    <source>
        <dbReference type="PROSITE" id="PS50835"/>
    </source>
</evidence>
<organism evidence="4 5">
    <name type="scientific">Takifugu flavidus</name>
    <name type="common">sansaifugu</name>
    <dbReference type="NCBI Taxonomy" id="433684"/>
    <lineage>
        <taxon>Eukaryota</taxon>
        <taxon>Metazoa</taxon>
        <taxon>Chordata</taxon>
        <taxon>Craniata</taxon>
        <taxon>Vertebrata</taxon>
        <taxon>Euteleostomi</taxon>
        <taxon>Actinopterygii</taxon>
        <taxon>Neopterygii</taxon>
        <taxon>Teleostei</taxon>
        <taxon>Neoteleostei</taxon>
        <taxon>Acanthomorphata</taxon>
        <taxon>Eupercaria</taxon>
        <taxon>Tetraodontiformes</taxon>
        <taxon>Tetradontoidea</taxon>
        <taxon>Tetraodontidae</taxon>
        <taxon>Takifugu</taxon>
    </lineage>
</organism>
<dbReference type="SUPFAM" id="SSF49265">
    <property type="entry name" value="Fibronectin type III"/>
    <property type="match status" value="1"/>
</dbReference>
<evidence type="ECO:0000313" key="5">
    <source>
        <dbReference type="Proteomes" id="UP000324091"/>
    </source>
</evidence>
<feature type="transmembrane region" description="Helical" evidence="2">
    <location>
        <begin position="298"/>
        <end position="325"/>
    </location>
</feature>
<protein>
    <recommendedName>
        <fullName evidence="3">Ig-like domain-containing protein</fullName>
    </recommendedName>
</protein>
<comment type="caution">
    <text evidence="4">The sequence shown here is derived from an EMBL/GenBank/DDBJ whole genome shotgun (WGS) entry which is preliminary data.</text>
</comment>
<keyword evidence="2" id="KW-1133">Transmembrane helix</keyword>
<gene>
    <name evidence="4" type="ORF">D4764_10G0011410</name>
</gene>
<dbReference type="SUPFAM" id="SSF48726">
    <property type="entry name" value="Immunoglobulin"/>
    <property type="match status" value="1"/>
</dbReference>
<dbReference type="InterPro" id="IPR013783">
    <property type="entry name" value="Ig-like_fold"/>
</dbReference>
<accession>A0A5C6PMM9</accession>
<sequence>MKLLPRSFSTERPLGTPVCSVQSVNNTELQYQCQWLAGSPPAQLSFPVLSNSSSGAAIFSLNVTAVNTLDGKPVTCIADHPVEKTNCDITARSPAKFLPAVRTTVDSEGKIVVSIRCVSEASPTAAVLWTDGHRALTNGTTYQIISDATQLNIHHYNVSNFLLNNYTCVCRNPLGSQSRQTRLKGPSISDSSLFPNQNGTIITLTWEVPPMSIVTGFDIQMKGPGLLSQNHHGIEDRSASSRFHTIQQKPGSARSTDVFYLDPDLTYRFRVIPKARVTEGEPSKVLKIGPGGGLSGPAIAGIAAGIPCSLLVLLLLLGVVVYLWIYCDNKRSV</sequence>
<proteinExistence type="predicted"/>
<dbReference type="CDD" id="cd00063">
    <property type="entry name" value="FN3"/>
    <property type="match status" value="1"/>
</dbReference>
<evidence type="ECO:0000256" key="2">
    <source>
        <dbReference type="SAM" id="Phobius"/>
    </source>
</evidence>
<dbReference type="PROSITE" id="PS50835">
    <property type="entry name" value="IG_LIKE"/>
    <property type="match status" value="1"/>
</dbReference>
<dbReference type="Gene3D" id="2.60.40.10">
    <property type="entry name" value="Immunoglobulins"/>
    <property type="match status" value="2"/>
</dbReference>
<feature type="domain" description="Ig-like" evidence="3">
    <location>
        <begin position="99"/>
        <end position="184"/>
    </location>
</feature>